<comment type="caution">
    <text evidence="3">The sequence shown here is derived from an EMBL/GenBank/DDBJ whole genome shotgun (WGS) entry which is preliminary data.</text>
</comment>
<dbReference type="InterPro" id="IPR007117">
    <property type="entry name" value="Expansin_CBD"/>
</dbReference>
<dbReference type="RefSeq" id="WP_184970710.1">
    <property type="nucleotide sequence ID" value="NZ_JACHIN010000013.1"/>
</dbReference>
<dbReference type="EMBL" id="JACHIN010000013">
    <property type="protein sequence ID" value="MBB5082466.1"/>
    <property type="molecule type" value="Genomic_DNA"/>
</dbReference>
<dbReference type="Proteomes" id="UP000568380">
    <property type="component" value="Unassembled WGS sequence"/>
</dbReference>
<dbReference type="SUPFAM" id="SSF49590">
    <property type="entry name" value="PHL pollen allergen"/>
    <property type="match status" value="1"/>
</dbReference>
<dbReference type="AlphaFoldDB" id="A0A7W8EKC7"/>
<dbReference type="InterPro" id="IPR036749">
    <property type="entry name" value="Expansin_CBD_sf"/>
</dbReference>
<name>A0A7W8EKC7_9ACTN</name>
<keyword evidence="4" id="KW-1185">Reference proteome</keyword>
<organism evidence="3 4">
    <name type="scientific">Nonomuraea endophytica</name>
    <dbReference type="NCBI Taxonomy" id="714136"/>
    <lineage>
        <taxon>Bacteria</taxon>
        <taxon>Bacillati</taxon>
        <taxon>Actinomycetota</taxon>
        <taxon>Actinomycetes</taxon>
        <taxon>Streptosporangiales</taxon>
        <taxon>Streptosporangiaceae</taxon>
        <taxon>Nonomuraea</taxon>
    </lineage>
</organism>
<evidence type="ECO:0000313" key="4">
    <source>
        <dbReference type="Proteomes" id="UP000568380"/>
    </source>
</evidence>
<sequence length="164" mass="17899">MARHRRRRRRGRRGLSAISALGAAGVVLWTVNLFNGPACAVPRADPQAERSLGFVVKPGSDEEWLAVQVLDHGGPLRSVEVRVDGRWRDLRRRADGYWVARDGAGDGPFAFRVTDVRAHRRTVDDLDLAPGEVQRTGVFLYGPARPSPAPTPAPAAADSQRVSC</sequence>
<dbReference type="Pfam" id="PF01357">
    <property type="entry name" value="Expansin_C"/>
    <property type="match status" value="1"/>
</dbReference>
<evidence type="ECO:0000313" key="3">
    <source>
        <dbReference type="EMBL" id="MBB5082466.1"/>
    </source>
</evidence>
<reference evidence="3 4" key="1">
    <citation type="submission" date="2020-08" db="EMBL/GenBank/DDBJ databases">
        <title>Genomic Encyclopedia of Type Strains, Phase IV (KMG-IV): sequencing the most valuable type-strain genomes for metagenomic binning, comparative biology and taxonomic classification.</title>
        <authorList>
            <person name="Goeker M."/>
        </authorList>
    </citation>
    <scope>NUCLEOTIDE SEQUENCE [LARGE SCALE GENOMIC DNA]</scope>
    <source>
        <strain evidence="3 4">DSM 45385</strain>
    </source>
</reference>
<evidence type="ECO:0000256" key="1">
    <source>
        <dbReference type="SAM" id="MobiDB-lite"/>
    </source>
</evidence>
<feature type="region of interest" description="Disordered" evidence="1">
    <location>
        <begin position="143"/>
        <end position="164"/>
    </location>
</feature>
<evidence type="ECO:0000259" key="2">
    <source>
        <dbReference type="Pfam" id="PF01357"/>
    </source>
</evidence>
<accession>A0A7W8EKC7</accession>
<proteinExistence type="predicted"/>
<dbReference type="Gene3D" id="2.60.40.760">
    <property type="entry name" value="Expansin, cellulose-binding-like domain"/>
    <property type="match status" value="1"/>
</dbReference>
<gene>
    <name evidence="3" type="ORF">HNR40_007961</name>
</gene>
<protein>
    <recommendedName>
        <fullName evidence="2">Expansin-like CBD domain-containing protein</fullName>
    </recommendedName>
</protein>
<feature type="domain" description="Expansin-like CBD" evidence="2">
    <location>
        <begin position="54"/>
        <end position="130"/>
    </location>
</feature>